<comment type="caution">
    <text evidence="1">The sequence shown here is derived from an EMBL/GenBank/DDBJ whole genome shotgun (WGS) entry which is preliminary data.</text>
</comment>
<gene>
    <name evidence="1" type="ORF">JOC58_002193</name>
</gene>
<evidence type="ECO:0000313" key="2">
    <source>
        <dbReference type="Proteomes" id="UP001185028"/>
    </source>
</evidence>
<keyword evidence="2" id="KW-1185">Reference proteome</keyword>
<proteinExistence type="predicted"/>
<reference evidence="1 2" key="1">
    <citation type="submission" date="2023-07" db="EMBL/GenBank/DDBJ databases">
        <title>Genomic Encyclopedia of Type Strains, Phase IV (KMG-IV): sequencing the most valuable type-strain genomes for metagenomic binning, comparative biology and taxonomic classification.</title>
        <authorList>
            <person name="Goeker M."/>
        </authorList>
    </citation>
    <scope>NUCLEOTIDE SEQUENCE [LARGE SCALE GENOMIC DNA]</scope>
    <source>
        <strain evidence="1 2">DSM 22170</strain>
    </source>
</reference>
<accession>A0ABU1IYG4</accession>
<sequence length="42" mass="4956">MRALIGRWFVDEVGLVERVYGEIWGKRAMEIALFLYIKQAIN</sequence>
<name>A0ABU1IYG4_9BACL</name>
<organism evidence="1 2">
    <name type="scientific">Paenibacillus hunanensis</name>
    <dbReference type="NCBI Taxonomy" id="539262"/>
    <lineage>
        <taxon>Bacteria</taxon>
        <taxon>Bacillati</taxon>
        <taxon>Bacillota</taxon>
        <taxon>Bacilli</taxon>
        <taxon>Bacillales</taxon>
        <taxon>Paenibacillaceae</taxon>
        <taxon>Paenibacillus</taxon>
    </lineage>
</organism>
<dbReference type="EMBL" id="JAVDQH010000007">
    <property type="protein sequence ID" value="MDR6244300.1"/>
    <property type="molecule type" value="Genomic_DNA"/>
</dbReference>
<dbReference type="Proteomes" id="UP001185028">
    <property type="component" value="Unassembled WGS sequence"/>
</dbReference>
<protein>
    <submittedName>
        <fullName evidence="1">Uncharacterized protein</fullName>
    </submittedName>
</protein>
<evidence type="ECO:0000313" key="1">
    <source>
        <dbReference type="EMBL" id="MDR6244300.1"/>
    </source>
</evidence>